<dbReference type="Proteomes" id="UP000185904">
    <property type="component" value="Unassembled WGS sequence"/>
</dbReference>
<dbReference type="PANTHER" id="PTHR45649:SF13">
    <property type="entry name" value="THIAMINE TRANSPORTER THI9"/>
    <property type="match status" value="1"/>
</dbReference>
<feature type="region of interest" description="Disordered" evidence="8">
    <location>
        <begin position="869"/>
        <end position="980"/>
    </location>
</feature>
<feature type="transmembrane region" description="Helical" evidence="9">
    <location>
        <begin position="2161"/>
        <end position="2181"/>
    </location>
</feature>
<keyword evidence="4" id="KW-0064">Aspartyl protease</keyword>
<feature type="transmembrane region" description="Helical" evidence="9">
    <location>
        <begin position="2123"/>
        <end position="2140"/>
    </location>
</feature>
<dbReference type="Pfam" id="PF22936">
    <property type="entry name" value="Pol_BBD"/>
    <property type="match status" value="1"/>
</dbReference>
<feature type="region of interest" description="Disordered" evidence="8">
    <location>
        <begin position="992"/>
        <end position="1028"/>
    </location>
</feature>
<keyword evidence="4" id="KW-0378">Hydrolase</keyword>
<dbReference type="SUPFAM" id="SSF56672">
    <property type="entry name" value="DNA/RNA polymerases"/>
    <property type="match status" value="1"/>
</dbReference>
<dbReference type="EMBL" id="LVCJ01000106">
    <property type="protein sequence ID" value="OAL26096.1"/>
    <property type="molecule type" value="Genomic_DNA"/>
</dbReference>
<feature type="transmembrane region" description="Helical" evidence="9">
    <location>
        <begin position="2360"/>
        <end position="2382"/>
    </location>
</feature>
<organism evidence="11 12">
    <name type="scientific">Fonsecaea nubica</name>
    <dbReference type="NCBI Taxonomy" id="856822"/>
    <lineage>
        <taxon>Eukaryota</taxon>
        <taxon>Fungi</taxon>
        <taxon>Dikarya</taxon>
        <taxon>Ascomycota</taxon>
        <taxon>Pezizomycotina</taxon>
        <taxon>Eurotiomycetes</taxon>
        <taxon>Chaetothyriomycetidae</taxon>
        <taxon>Chaetothyriales</taxon>
        <taxon>Herpotrichiellaceae</taxon>
        <taxon>Fonsecaea</taxon>
    </lineage>
</organism>
<dbReference type="PROSITE" id="PS50994">
    <property type="entry name" value="INTEGRASE"/>
    <property type="match status" value="1"/>
</dbReference>
<accession>A0A178CA19</accession>
<dbReference type="PANTHER" id="PTHR45649">
    <property type="entry name" value="AMINO-ACID PERMEASE BAT1"/>
    <property type="match status" value="1"/>
</dbReference>
<dbReference type="GO" id="GO:0005634">
    <property type="term" value="C:nucleus"/>
    <property type="evidence" value="ECO:0007669"/>
    <property type="project" value="UniProtKB-ARBA"/>
</dbReference>
<dbReference type="InterPro" id="IPR043502">
    <property type="entry name" value="DNA/RNA_pol_sf"/>
</dbReference>
<keyword evidence="2" id="KW-0813">Transport</keyword>
<evidence type="ECO:0000256" key="2">
    <source>
        <dbReference type="ARBA" id="ARBA00022448"/>
    </source>
</evidence>
<feature type="transmembrane region" description="Helical" evidence="9">
    <location>
        <begin position="2069"/>
        <end position="2088"/>
    </location>
</feature>
<evidence type="ECO:0000256" key="8">
    <source>
        <dbReference type="SAM" id="MobiDB-lite"/>
    </source>
</evidence>
<feature type="transmembrane region" description="Helical" evidence="9">
    <location>
        <begin position="2260"/>
        <end position="2280"/>
    </location>
</feature>
<evidence type="ECO:0000256" key="7">
    <source>
        <dbReference type="ARBA" id="ARBA00023136"/>
    </source>
</evidence>
<dbReference type="Gene3D" id="3.30.420.10">
    <property type="entry name" value="Ribonuclease H-like superfamily/Ribonuclease H"/>
    <property type="match status" value="1"/>
</dbReference>
<dbReference type="InterPro" id="IPR002293">
    <property type="entry name" value="AA/rel_permease1"/>
</dbReference>
<comment type="caution">
    <text evidence="11">The sequence shown here is derived from an EMBL/GenBank/DDBJ whole genome shotgun (WGS) entry which is preliminary data.</text>
</comment>
<keyword evidence="4" id="KW-0645">Protease</keyword>
<feature type="transmembrane region" description="Helical" evidence="9">
    <location>
        <begin position="2286"/>
        <end position="2307"/>
    </location>
</feature>
<feature type="transmembrane region" description="Helical" evidence="9">
    <location>
        <begin position="2043"/>
        <end position="2062"/>
    </location>
</feature>
<keyword evidence="12" id="KW-1185">Reference proteome</keyword>
<dbReference type="Pfam" id="PF14223">
    <property type="entry name" value="Retrotran_gag_2"/>
    <property type="match status" value="1"/>
</dbReference>
<evidence type="ECO:0000256" key="5">
    <source>
        <dbReference type="ARBA" id="ARBA00022884"/>
    </source>
</evidence>
<feature type="transmembrane region" description="Helical" evidence="9">
    <location>
        <begin position="2201"/>
        <end position="2220"/>
    </location>
</feature>
<feature type="compositionally biased region" description="Acidic residues" evidence="8">
    <location>
        <begin position="875"/>
        <end position="885"/>
    </location>
</feature>
<evidence type="ECO:0000256" key="6">
    <source>
        <dbReference type="ARBA" id="ARBA00022989"/>
    </source>
</evidence>
<name>A0A178CA19_9EURO</name>
<protein>
    <recommendedName>
        <fullName evidence="10">Integrase catalytic domain-containing protein</fullName>
    </recommendedName>
</protein>
<dbReference type="SUPFAM" id="SSF53098">
    <property type="entry name" value="Ribonuclease H-like"/>
    <property type="match status" value="1"/>
</dbReference>
<keyword evidence="7 9" id="KW-0472">Membrane</keyword>
<dbReference type="RefSeq" id="XP_022495515.1">
    <property type="nucleotide sequence ID" value="XM_022648488.1"/>
</dbReference>
<evidence type="ECO:0000256" key="3">
    <source>
        <dbReference type="ARBA" id="ARBA00022692"/>
    </source>
</evidence>
<dbReference type="InterPro" id="IPR025724">
    <property type="entry name" value="GAG-pre-integrase_dom"/>
</dbReference>
<comment type="subcellular location">
    <subcellularLocation>
        <location evidence="1">Membrane</location>
        <topology evidence="1">Multi-pass membrane protein</topology>
    </subcellularLocation>
</comment>
<dbReference type="Pfam" id="PF13976">
    <property type="entry name" value="gag_pre-integrs"/>
    <property type="match status" value="1"/>
</dbReference>
<feature type="domain" description="Integrase catalytic" evidence="10">
    <location>
        <begin position="613"/>
        <end position="800"/>
    </location>
</feature>
<gene>
    <name evidence="11" type="ORF">AYO20_10230</name>
</gene>
<keyword evidence="3 9" id="KW-0812">Transmembrane</keyword>
<keyword evidence="5" id="KW-0694">RNA-binding</keyword>
<dbReference type="InterPro" id="IPR001584">
    <property type="entry name" value="Integrase_cat-core"/>
</dbReference>
<dbReference type="Gene3D" id="1.20.1740.10">
    <property type="entry name" value="Amino acid/polyamine transporter I"/>
    <property type="match status" value="1"/>
</dbReference>
<dbReference type="InterPro" id="IPR054722">
    <property type="entry name" value="PolX-like_BBD"/>
</dbReference>
<feature type="compositionally biased region" description="Low complexity" evidence="8">
    <location>
        <begin position="917"/>
        <end position="932"/>
    </location>
</feature>
<dbReference type="OrthoDB" id="10054429at2759"/>
<reference evidence="11 12" key="1">
    <citation type="submission" date="2016-03" db="EMBL/GenBank/DDBJ databases">
        <title>The draft genome sequence of Fonsecaea nubica causative agent of cutaneous subcutaneous infection in human host.</title>
        <authorList>
            <person name="Costa F."/>
            <person name="Sybren D.H."/>
            <person name="Raittz R.T."/>
            <person name="Weiss V.A."/>
            <person name="Leao A.C."/>
            <person name="Gomes R."/>
            <person name="De Souza E.M."/>
            <person name="Pedrosa F.O."/>
            <person name="Steffens M.B."/>
            <person name="Bombassaro A."/>
            <person name="Tadra-Sfeir M.Z."/>
            <person name="Moreno L.F."/>
            <person name="Najafzadeh M.J."/>
            <person name="Felipe M.S."/>
            <person name="Teixeira M."/>
            <person name="Sun J."/>
            <person name="Xi L."/>
            <person name="Castro M.A."/>
            <person name="Vicente V.A."/>
        </authorList>
    </citation>
    <scope>NUCLEOTIDE SEQUENCE [LARGE SCALE GENOMIC DNA]</scope>
    <source>
        <strain evidence="11 12">CBS 269.64</strain>
    </source>
</reference>
<dbReference type="GeneID" id="34593619"/>
<dbReference type="CDD" id="cd09272">
    <property type="entry name" value="RNase_HI_RT_Ty1"/>
    <property type="match status" value="1"/>
</dbReference>
<evidence type="ECO:0000313" key="12">
    <source>
        <dbReference type="Proteomes" id="UP000185904"/>
    </source>
</evidence>
<evidence type="ECO:0000259" key="10">
    <source>
        <dbReference type="PROSITE" id="PS50994"/>
    </source>
</evidence>
<dbReference type="InterPro" id="IPR012337">
    <property type="entry name" value="RNaseH-like_sf"/>
</dbReference>
<dbReference type="GO" id="GO:0016020">
    <property type="term" value="C:membrane"/>
    <property type="evidence" value="ECO:0007669"/>
    <property type="project" value="UniProtKB-SubCell"/>
</dbReference>
<dbReference type="GO" id="GO:0003723">
    <property type="term" value="F:RNA binding"/>
    <property type="evidence" value="ECO:0007669"/>
    <property type="project" value="UniProtKB-KW"/>
</dbReference>
<feature type="compositionally biased region" description="Basic and acidic residues" evidence="8">
    <location>
        <begin position="232"/>
        <end position="243"/>
    </location>
</feature>
<dbReference type="GO" id="GO:0004190">
    <property type="term" value="F:aspartic-type endopeptidase activity"/>
    <property type="evidence" value="ECO:0007669"/>
    <property type="project" value="UniProtKB-KW"/>
</dbReference>
<evidence type="ECO:0000313" key="11">
    <source>
        <dbReference type="EMBL" id="OAL26096.1"/>
    </source>
</evidence>
<dbReference type="GO" id="GO:0022857">
    <property type="term" value="F:transmembrane transporter activity"/>
    <property type="evidence" value="ECO:0007669"/>
    <property type="project" value="InterPro"/>
</dbReference>
<keyword evidence="6 9" id="KW-1133">Transmembrane helix</keyword>
<sequence length="2433" mass="273783">MAHFSDAASADLNPFLNYGITQLEGQENFNTWSRDFLAAANHKDVTGLIEGTEVLLNKPDHTAFTDTQKGEALFRYALEDYREQQKRLREALSLIHFSVAPSIRPRLFEHKLPQAAYQFLKAQYKASDYRVRQSAYTKMESIRLTLNKTTSQFLDEITECRYQITQAKGQYTDEQIINKISRSLPKDYDDFVQNNILIVDTAPALDDITAKLLAIEPRMRERAKQNKQKAASNRDDKDHREGGSGKQNGGNKDRPKCTGCNRFGHVYAECRSTNPDVQAKLLEKNIAVKQEKITTVSGDNTGNATNGNNKANNNTRRFAALAVVDLVAVKTTRNNTFSPISSELLGMPVLATHRIHADPSIQVDFSTEVFAVEGSGEQVSDSAYHGGVSATMSRQTQDVFLAADIANIDRASWLMDSGCNAHIINDIRFFIEMHPLSLDISTADGTASMPVMGEGRAVISVTTPEGELVEMEFGNALYVPNSRCNLVSMSALSKNGNFHGTWKNDRITVNYRDEIVCYAIEVNGLFLLPVQSSLLPTSANNIIACNVDFNHPVWSWHARLGHPSIEAMRKLLQHSTGMNLTDAQLKAKVKEICPTCATTKAIVRIPRDPASREFEEPGDLMHVDIWGPYAIPSYDGTAYFLFCTDDTTRYTWAIPLSTREGVANRLMILHREIEKYFKIKIRSYRLDGEIAKANVFKDWAQRKGIVIEPSFPYAHYMNGVAERVNRTIRDKAATCIQHPRLPEIIIRTFDARMQEFLRNCQVPEKLWPEAMLHAVRLKNRTPTRVRKTYKTPWELLRGTIPDLSCEKVWGSVAFVTTPPETRGVTDKLHTPRGWQGNIVGCIGECGYKIYDPQRDQVFRISMPRVDPSIQVNDEFSGEDIDDEEGSVLSDQDLPPPNDELLNVDDDDLRIDNQATTRSPSRYSPISYPARRPSTPERDAIARSSAEIEHMRRQQTPVVEDSHNPPTPIQHNPLGQNDPEDVDLVRGVMENFDLESDGDPFDYGGAGNVPSEDGDESESPSQPSTLEAPIRSHFFGGYVAFMTIGNKRKRLDDDLSRSGDNDNEAGSDVSEDVVLDKDRAKAARLEEFSLRQEQETRRRKWLESLPSANSIGQEYRSQKNAPYAPPLELPEAIGAIPNLSCIATAGHIRPRRCVDIDVDNLVTYVYPVKKDEIEAWRRKDPGDDGLHPCRYCVVMKEKIAFCKFYTNNDDGMAVRIPTLRWKLQDNEVVLDPDIPSEFTYRDLRSKGALSFRFVKANYSKERRGKQLTERVLAIAKGSDSDANSDDDISPDTLCRTVDHALDDSPASLAFRALFPIAYELIPTSGRGLLCGLHAAIHSLRAMKDAGHDIPVPDFDELHGWLRSDEFYARMVEVGLHNTNNLHVDQVSLAVQMWAERTYGLPLRMGYVMPGHAPVLTPYAELHQGAVSGDVQTFFIHNDNASESDPSRLNHFEGMRTVNESCERSSSVDCASDYDFDNDEEYHDEPTTTSEIAFDNDETVDTHDSLSTSIAKIRSFASKFAGLSLRNVPAPEPRSYTEARQSPDWPRWETAMLKEWDSVKEKRVFEVVDLPDGCKPLTLRWVYKEKLGPTGEIVRWKARVVARGFQQVEGVDYFQTYAPVAKHTTYRILFAIASYLGWDIHQVDIKTAFLNSLLKERVYVRAPQHFPVEKGKVLLLKKALYGLKQASRGWYDTFMVTLLALGWRVSPYDPCLFIQENLQLYLVLWVDDILLFGSQISNIQAFKNDLISKFDMTDEGQCSWYLGMQVDLSLGEISISQSTFVKQALIRYGLEDIPIAPSPGNANLRLRKSRPVGDDCDPQYISKKADEVFLKQYQAMVGTLNWLAMITRPDIAHDTALVARFCADPCLQHMDAVVRVFAYLKGTDAPHGLHFRQESFELVGYSDSDYANCEDTRRSTTGWVFMLGGSPISWKSQRQRSVTTSTCEAEYMAASEATKEAVWLRNIINDLNIPGISVESVPLYIDNKAAIDLAENPLIHNRTKHIDIRFHFIREKVESVPGVQQGSTNFLVSALMIKYPDAEVLHKGWFLWLLTSIGMIFAMIPNIYNSKLLQYYFRFAVAIFFSLFFMYWIWFPIKASEKHFNSSRGAFDLFYNGINLGDKKQASDGYCWVISVLFGAWVFYGYDASAHLAEETKQASTVVAKGIYMSTFSAWILSVPTLIIILFCMQDFEGIISATYANNWAEYLVQLIGENGAVAILSLLWVDSTCATASCFMSAQRVTYAISRDGVLPFSFFFRKLSKRKMAVNAALLVFCMSVAITTAVIGSTVAFSAITATATIATNFSYLIPIIARQTVGRKSFVPAKWNLGRFSAPLATIATVYILFLFAVLLLPQLYPVDAETLNYAPICIGIITVISLVGWFFPVWGAMHWFQGPIKTITEEELRNARVEGGVATVEEGDALANFDFGHRRKSVTRTI</sequence>
<evidence type="ECO:0000256" key="1">
    <source>
        <dbReference type="ARBA" id="ARBA00004141"/>
    </source>
</evidence>
<dbReference type="InterPro" id="IPR036397">
    <property type="entry name" value="RNaseH_sf"/>
</dbReference>
<evidence type="ECO:0000256" key="9">
    <source>
        <dbReference type="SAM" id="Phobius"/>
    </source>
</evidence>
<feature type="compositionally biased region" description="Basic and acidic residues" evidence="8">
    <location>
        <begin position="933"/>
        <end position="951"/>
    </location>
</feature>
<dbReference type="Pfam" id="PF13520">
    <property type="entry name" value="AA_permease_2"/>
    <property type="match status" value="1"/>
</dbReference>
<feature type="transmembrane region" description="Helical" evidence="9">
    <location>
        <begin position="2328"/>
        <end position="2348"/>
    </location>
</feature>
<proteinExistence type="predicted"/>
<dbReference type="GO" id="GO:0015074">
    <property type="term" value="P:DNA integration"/>
    <property type="evidence" value="ECO:0007669"/>
    <property type="project" value="InterPro"/>
</dbReference>
<dbReference type="Pfam" id="PF07727">
    <property type="entry name" value="RVT_2"/>
    <property type="match status" value="1"/>
</dbReference>
<dbReference type="InterPro" id="IPR013103">
    <property type="entry name" value="RVT_2"/>
</dbReference>
<feature type="region of interest" description="Disordered" evidence="8">
    <location>
        <begin position="219"/>
        <end position="257"/>
    </location>
</feature>
<evidence type="ECO:0000256" key="4">
    <source>
        <dbReference type="ARBA" id="ARBA00022750"/>
    </source>
</evidence>